<dbReference type="EMBL" id="JAKLMC020000024">
    <property type="protein sequence ID" value="KAK5950755.1"/>
    <property type="molecule type" value="Genomic_DNA"/>
</dbReference>
<organism evidence="1 2">
    <name type="scientific">Knufia fluminis</name>
    <dbReference type="NCBI Taxonomy" id="191047"/>
    <lineage>
        <taxon>Eukaryota</taxon>
        <taxon>Fungi</taxon>
        <taxon>Dikarya</taxon>
        <taxon>Ascomycota</taxon>
        <taxon>Pezizomycotina</taxon>
        <taxon>Eurotiomycetes</taxon>
        <taxon>Chaetothyriomycetidae</taxon>
        <taxon>Chaetothyriales</taxon>
        <taxon>Trichomeriaceae</taxon>
        <taxon>Knufia</taxon>
    </lineage>
</organism>
<proteinExistence type="predicted"/>
<evidence type="ECO:0000313" key="1">
    <source>
        <dbReference type="EMBL" id="KAK5950755.1"/>
    </source>
</evidence>
<sequence length="231" mass="26430">MLFTFFHSVKHALGLVFEFWHEETEQGFRAQDLTNSPLESPSNEDASDNVQICRQTYSSFMDLLQLHAYSIGWRRTEVPKAAAVEERRNRIMQIHNKICEVRSGVKRVDSSEKEVMLHLLEKHMDTIGPALKVLSEQIELLHRAEAELGASQDQTTLALASRLEIARTLPQRLHHLESDLTVKAGPLSEGQISRIKEEIQEVQQAILQSYNKPLEGEYSEELVELEQSARE</sequence>
<dbReference type="Proteomes" id="UP001316803">
    <property type="component" value="Unassembled WGS sequence"/>
</dbReference>
<protein>
    <submittedName>
        <fullName evidence="1">Uncharacterized protein</fullName>
    </submittedName>
</protein>
<evidence type="ECO:0000313" key="2">
    <source>
        <dbReference type="Proteomes" id="UP001316803"/>
    </source>
</evidence>
<keyword evidence="2" id="KW-1185">Reference proteome</keyword>
<name>A0AAN8ECA3_9EURO</name>
<dbReference type="AlphaFoldDB" id="A0AAN8ECA3"/>
<comment type="caution">
    <text evidence="1">The sequence shown here is derived from an EMBL/GenBank/DDBJ whole genome shotgun (WGS) entry which is preliminary data.</text>
</comment>
<accession>A0AAN8ECA3</accession>
<gene>
    <name evidence="1" type="ORF">OHC33_008138</name>
</gene>
<reference evidence="1 2" key="1">
    <citation type="submission" date="2022-12" db="EMBL/GenBank/DDBJ databases">
        <title>Genomic features and morphological characterization of a novel Knufia sp. strain isolated from spacecraft assembly facility.</title>
        <authorList>
            <person name="Teixeira M."/>
            <person name="Chander A.M."/>
            <person name="Stajich J.E."/>
            <person name="Venkateswaran K."/>
        </authorList>
    </citation>
    <scope>NUCLEOTIDE SEQUENCE [LARGE SCALE GENOMIC DNA]</scope>
    <source>
        <strain evidence="1 2">FJI-L2-BK-P2</strain>
    </source>
</reference>